<evidence type="ECO:0000313" key="3">
    <source>
        <dbReference type="EMBL" id="RJO60417.1"/>
    </source>
</evidence>
<proteinExistence type="predicted"/>
<dbReference type="Gene3D" id="3.30.1490.20">
    <property type="entry name" value="ATP-grasp fold, A domain"/>
    <property type="match status" value="1"/>
</dbReference>
<dbReference type="Pfam" id="PF02655">
    <property type="entry name" value="ATP-grasp_3"/>
    <property type="match status" value="1"/>
</dbReference>
<dbReference type="Gene3D" id="3.40.50.20">
    <property type="match status" value="1"/>
</dbReference>
<evidence type="ECO:0000313" key="4">
    <source>
        <dbReference type="Proteomes" id="UP000285655"/>
    </source>
</evidence>
<dbReference type="PROSITE" id="PS50975">
    <property type="entry name" value="ATP_GRASP"/>
    <property type="match status" value="1"/>
</dbReference>
<name>A0A419DBH4_9BACT</name>
<dbReference type="GO" id="GO:0005737">
    <property type="term" value="C:cytoplasm"/>
    <property type="evidence" value="ECO:0007669"/>
    <property type="project" value="TreeGrafter"/>
</dbReference>
<dbReference type="GO" id="GO:0009432">
    <property type="term" value="P:SOS response"/>
    <property type="evidence" value="ECO:0007669"/>
    <property type="project" value="TreeGrafter"/>
</dbReference>
<protein>
    <submittedName>
        <fullName evidence="3">ATP-grasp domain-containing protein</fullName>
    </submittedName>
</protein>
<organism evidence="3 4">
    <name type="scientific">candidate division WS5 bacterium</name>
    <dbReference type="NCBI Taxonomy" id="2093353"/>
    <lineage>
        <taxon>Bacteria</taxon>
        <taxon>candidate division WS5</taxon>
    </lineage>
</organism>
<dbReference type="InterPro" id="IPR011761">
    <property type="entry name" value="ATP-grasp"/>
</dbReference>
<dbReference type="EMBL" id="QZJW01000045">
    <property type="protein sequence ID" value="RJO60417.1"/>
    <property type="molecule type" value="Genomic_DNA"/>
</dbReference>
<dbReference type="PANTHER" id="PTHR21621:SF0">
    <property type="entry name" value="BETA-CITRYLGLUTAMATE SYNTHASE B-RELATED"/>
    <property type="match status" value="1"/>
</dbReference>
<gene>
    <name evidence="3" type="ORF">C4544_05090</name>
</gene>
<evidence type="ECO:0000256" key="1">
    <source>
        <dbReference type="PROSITE-ProRule" id="PRU00409"/>
    </source>
</evidence>
<comment type="caution">
    <text evidence="3">The sequence shown here is derived from an EMBL/GenBank/DDBJ whole genome shotgun (WGS) entry which is preliminary data.</text>
</comment>
<dbReference type="Gene3D" id="3.30.470.20">
    <property type="entry name" value="ATP-grasp fold, B domain"/>
    <property type="match status" value="1"/>
</dbReference>
<reference evidence="3 4" key="1">
    <citation type="journal article" date="2017" name="ISME J.">
        <title>Energy and carbon metabolisms in a deep terrestrial subsurface fluid microbial community.</title>
        <authorList>
            <person name="Momper L."/>
            <person name="Jungbluth S.P."/>
            <person name="Lee M.D."/>
            <person name="Amend J.P."/>
        </authorList>
    </citation>
    <scope>NUCLEOTIDE SEQUENCE [LARGE SCALE GENOMIC DNA]</scope>
    <source>
        <strain evidence="3">SURF_29</strain>
    </source>
</reference>
<keyword evidence="1" id="KW-0067">ATP-binding</keyword>
<accession>A0A419DBH4</accession>
<dbReference type="InterPro" id="IPR003806">
    <property type="entry name" value="ATP-grasp_PylC-type"/>
</dbReference>
<feature type="domain" description="ATP-grasp" evidence="2">
    <location>
        <begin position="126"/>
        <end position="311"/>
    </location>
</feature>
<keyword evidence="1" id="KW-0547">Nucleotide-binding</keyword>
<dbReference type="InterPro" id="IPR013815">
    <property type="entry name" value="ATP_grasp_subdomain_1"/>
</dbReference>
<dbReference type="GO" id="GO:0018169">
    <property type="term" value="F:ribosomal S6-glutamic acid ligase activity"/>
    <property type="evidence" value="ECO:0007669"/>
    <property type="project" value="TreeGrafter"/>
</dbReference>
<dbReference type="AlphaFoldDB" id="A0A419DBH4"/>
<dbReference type="GO" id="GO:0046872">
    <property type="term" value="F:metal ion binding"/>
    <property type="evidence" value="ECO:0007669"/>
    <property type="project" value="InterPro"/>
</dbReference>
<dbReference type="PANTHER" id="PTHR21621">
    <property type="entry name" value="RIBOSOMAL PROTEIN S6 MODIFICATION PROTEIN"/>
    <property type="match status" value="1"/>
</dbReference>
<sequence length="396" mass="45855">MKTNNDNTKNVLILGVEDSPGLIASETFRKRGFRVIVGCHVKLCTTFFSRYPHRRVVYPSPDLRPDAFIEWLVRFLSSEEVDVVIPIGARITQLLSKNKGALKDHVNMFLVDFDLYQKAVDKAQTMKIAMENNIPCPKTYFPEEQSLEQIMNKIEYPAVIKPRFGVAARGFTIVRSKEEMEGLFRKTESKYGKCIVQEYIPHAGMQYKAEILMSKQQDVLSWVVYNKPRHYPPEGGSSTLNCTVDRPDILNIAERILRAMDWYGMGDCDFIEDPRDNIPKLMEINPRFTRSIKIASLAGVDFFYKVYQLAMGEAVQPDRRYQVGIYLRYLPGDVLWFLKSKDRFIARPSFFKFYSRNMKDEIVSLKDPGALIGYLLHKFLLIFDEKEKIARYSRSG</sequence>
<dbReference type="SUPFAM" id="SSF56059">
    <property type="entry name" value="Glutathione synthetase ATP-binding domain-like"/>
    <property type="match status" value="1"/>
</dbReference>
<dbReference type="GO" id="GO:0005524">
    <property type="term" value="F:ATP binding"/>
    <property type="evidence" value="ECO:0007669"/>
    <property type="project" value="UniProtKB-UniRule"/>
</dbReference>
<evidence type="ECO:0000259" key="2">
    <source>
        <dbReference type="PROSITE" id="PS50975"/>
    </source>
</evidence>
<dbReference type="Proteomes" id="UP000285655">
    <property type="component" value="Unassembled WGS sequence"/>
</dbReference>